<dbReference type="EMBL" id="WUBR01000004">
    <property type="protein sequence ID" value="MWV29461.1"/>
    <property type="molecule type" value="Genomic_DNA"/>
</dbReference>
<dbReference type="GO" id="GO:0016757">
    <property type="term" value="F:glycosyltransferase activity"/>
    <property type="evidence" value="ECO:0007669"/>
    <property type="project" value="UniProtKB-ARBA"/>
</dbReference>
<protein>
    <submittedName>
        <fullName evidence="2">Glycosyltransferase</fullName>
    </submittedName>
</protein>
<comment type="caution">
    <text evidence="2">The sequence shown here is derived from an EMBL/GenBank/DDBJ whole genome shotgun (WGS) entry which is preliminary data.</text>
</comment>
<accession>A0A844XFQ9</accession>
<dbReference type="Pfam" id="PF13692">
    <property type="entry name" value="Glyco_trans_1_4"/>
    <property type="match status" value="1"/>
</dbReference>
<sequence length="375" mass="41427">MRVVLLGTYDLGKPRTRLLRDCLRAIDPGLQELHFSVWHGVEDKSVMSGLGGKLRIAMRLLLAYPVVAARYLMAGRHDIVVIGYMGLFDMVLLAPLAKLRGKPVVWDAFLSIYDTYVRDRAMASERGWKARFLGWIERRACAIADKVVLDTRAHAGLMGDLHGVPEAKLDAVFVGAESSAFAPAKTATTRSPDKPVEVLFYGQFIPLHGIDTIIDAALDPRGRQFRWTIVGQGQEAARIDARLQGEELSHITRIAWVDYEKLAALMECADICLGIFGTSDKAARVIPNKVYQALAASKPLITRDSPAMRELVQGERRGLYLVPPADPSSVLDALDLFVQERADFPPGLHGDLREAFASEALTEQWRAILVKAATQ</sequence>
<evidence type="ECO:0000313" key="2">
    <source>
        <dbReference type="EMBL" id="MWV29461.1"/>
    </source>
</evidence>
<dbReference type="Pfam" id="PF13579">
    <property type="entry name" value="Glyco_trans_4_4"/>
    <property type="match status" value="1"/>
</dbReference>
<dbReference type="AlphaFoldDB" id="A0A844XFQ9"/>
<dbReference type="SUPFAM" id="SSF53756">
    <property type="entry name" value="UDP-Glycosyltransferase/glycogen phosphorylase"/>
    <property type="match status" value="1"/>
</dbReference>
<reference evidence="2 3" key="1">
    <citation type="submission" date="2019-12" db="EMBL/GenBank/DDBJ databases">
        <authorList>
            <person name="Lee S.D."/>
        </authorList>
    </citation>
    <scope>NUCLEOTIDE SEQUENCE [LARGE SCALE GENOMIC DNA]</scope>
    <source>
        <strain evidence="2 3">GH3-10</strain>
    </source>
</reference>
<reference evidence="2 3" key="2">
    <citation type="submission" date="2020-02" db="EMBL/GenBank/DDBJ databases">
        <title>Erythrobacter dongmakensis sp. nov., isolated from a tidal mudflat.</title>
        <authorList>
            <person name="Kim I.S."/>
        </authorList>
    </citation>
    <scope>NUCLEOTIDE SEQUENCE [LARGE SCALE GENOMIC DNA]</scope>
    <source>
        <strain evidence="2 3">GH3-10</strain>
    </source>
</reference>
<organism evidence="2 3">
    <name type="scientific">Aurantiacibacter rhizosphaerae</name>
    <dbReference type="NCBI Taxonomy" id="2691582"/>
    <lineage>
        <taxon>Bacteria</taxon>
        <taxon>Pseudomonadati</taxon>
        <taxon>Pseudomonadota</taxon>
        <taxon>Alphaproteobacteria</taxon>
        <taxon>Sphingomonadales</taxon>
        <taxon>Erythrobacteraceae</taxon>
        <taxon>Aurantiacibacter</taxon>
    </lineage>
</organism>
<dbReference type="RefSeq" id="WP_160487113.1">
    <property type="nucleotide sequence ID" value="NZ_WUBR01000004.1"/>
</dbReference>
<gene>
    <name evidence="2" type="ORF">GRF63_16295</name>
</gene>
<evidence type="ECO:0000259" key="1">
    <source>
        <dbReference type="Pfam" id="PF13579"/>
    </source>
</evidence>
<dbReference type="Proteomes" id="UP000461409">
    <property type="component" value="Unassembled WGS sequence"/>
</dbReference>
<feature type="domain" description="Glycosyltransferase subfamily 4-like N-terminal" evidence="1">
    <location>
        <begin position="58"/>
        <end position="172"/>
    </location>
</feature>
<dbReference type="PANTHER" id="PTHR12526">
    <property type="entry name" value="GLYCOSYLTRANSFERASE"/>
    <property type="match status" value="1"/>
</dbReference>
<keyword evidence="2" id="KW-0808">Transferase</keyword>
<evidence type="ECO:0000313" key="3">
    <source>
        <dbReference type="Proteomes" id="UP000461409"/>
    </source>
</evidence>
<proteinExistence type="predicted"/>
<keyword evidence="3" id="KW-1185">Reference proteome</keyword>
<dbReference type="InterPro" id="IPR028098">
    <property type="entry name" value="Glyco_trans_4-like_N"/>
</dbReference>
<dbReference type="Gene3D" id="3.40.50.2000">
    <property type="entry name" value="Glycogen Phosphorylase B"/>
    <property type="match status" value="2"/>
</dbReference>
<name>A0A844XFQ9_9SPHN</name>